<organism evidence="1 2">
    <name type="scientific">Pandoraea thiooxydans</name>
    <dbReference type="NCBI Taxonomy" id="445709"/>
    <lineage>
        <taxon>Bacteria</taxon>
        <taxon>Pseudomonadati</taxon>
        <taxon>Pseudomonadota</taxon>
        <taxon>Betaproteobacteria</taxon>
        <taxon>Burkholderiales</taxon>
        <taxon>Burkholderiaceae</taxon>
        <taxon>Pandoraea</taxon>
    </lineage>
</organism>
<proteinExistence type="predicted"/>
<gene>
    <name evidence="1" type="ORF">ABW99_00230</name>
</gene>
<dbReference type="AlphaFoldDB" id="A0A0G3EQF7"/>
<dbReference type="PATRIC" id="fig|445709.3.peg.56"/>
<dbReference type="OrthoDB" id="8926334at2"/>
<name>A0A0G3EQF7_9BURK</name>
<dbReference type="EMBL" id="CP011568">
    <property type="protein sequence ID" value="AKJ66891.1"/>
    <property type="molecule type" value="Genomic_DNA"/>
</dbReference>
<sequence length="94" mass="10118">MFTTVLPIYKGFEIQALVYPNRSADGSKPRHSEGYDVAVKLIRAGAEPTQANSRVFKLSPATVFSAFGEAKRAAEAHGRGIIDGQVPNETIADL</sequence>
<accession>A0A0G3EQF7</accession>
<dbReference type="Proteomes" id="UP000036700">
    <property type="component" value="Chromosome"/>
</dbReference>
<dbReference type="RefSeq" id="WP_047212410.1">
    <property type="nucleotide sequence ID" value="NZ_CP011568.3"/>
</dbReference>
<protein>
    <submittedName>
        <fullName evidence="1">Uncharacterized protein</fullName>
    </submittedName>
</protein>
<dbReference type="KEGG" id="ptx:ABW99_00230"/>
<evidence type="ECO:0000313" key="1">
    <source>
        <dbReference type="EMBL" id="AKJ66891.1"/>
    </source>
</evidence>
<evidence type="ECO:0000313" key="2">
    <source>
        <dbReference type="Proteomes" id="UP000036700"/>
    </source>
</evidence>
<reference evidence="2" key="1">
    <citation type="submission" date="2015-06" db="EMBL/GenBank/DDBJ databases">
        <authorList>
            <person name="Lim Y.L."/>
            <person name="Ee R."/>
            <person name="Yong D."/>
            <person name="How K.Y."/>
            <person name="Yin W.F."/>
            <person name="Chan K.G."/>
        </authorList>
    </citation>
    <scope>NUCLEOTIDE SEQUENCE [LARGE SCALE GENOMIC DNA]</scope>
    <source>
        <strain evidence="2">DSM 25325</strain>
    </source>
</reference>
<keyword evidence="2" id="KW-1185">Reference proteome</keyword>